<feature type="transmembrane region" description="Helical" evidence="5">
    <location>
        <begin position="70"/>
        <end position="97"/>
    </location>
</feature>
<feature type="transmembrane region" description="Helical" evidence="5">
    <location>
        <begin position="206"/>
        <end position="223"/>
    </location>
</feature>
<evidence type="ECO:0000256" key="5">
    <source>
        <dbReference type="SAM" id="Phobius"/>
    </source>
</evidence>
<evidence type="ECO:0000256" key="4">
    <source>
        <dbReference type="ARBA" id="ARBA00023136"/>
    </source>
</evidence>
<dbReference type="GO" id="GO:0016020">
    <property type="term" value="C:membrane"/>
    <property type="evidence" value="ECO:0007669"/>
    <property type="project" value="UniProtKB-SubCell"/>
</dbReference>
<keyword evidence="3 5" id="KW-1133">Transmembrane helix</keyword>
<evidence type="ECO:0000259" key="6">
    <source>
        <dbReference type="Pfam" id="PF00361"/>
    </source>
</evidence>
<keyword evidence="7" id="KW-0560">Oxidoreductase</keyword>
<feature type="transmembrane region" description="Helical" evidence="5">
    <location>
        <begin position="109"/>
        <end position="127"/>
    </location>
</feature>
<feature type="transmembrane region" description="Helical" evidence="5">
    <location>
        <begin position="6"/>
        <end position="23"/>
    </location>
</feature>
<evidence type="ECO:0000256" key="3">
    <source>
        <dbReference type="ARBA" id="ARBA00022989"/>
    </source>
</evidence>
<dbReference type="InterPro" id="IPR001750">
    <property type="entry name" value="ND/Mrp_TM"/>
</dbReference>
<dbReference type="EMBL" id="CCXY01000181">
    <property type="protein sequence ID" value="CEG12679.1"/>
    <property type="molecule type" value="Genomic_DNA"/>
</dbReference>
<evidence type="ECO:0000313" key="7">
    <source>
        <dbReference type="EMBL" id="CEG12679.1"/>
    </source>
</evidence>
<feature type="transmembrane region" description="Helical" evidence="5">
    <location>
        <begin position="278"/>
        <end position="297"/>
    </location>
</feature>
<name>A0A098EB14_9ZZZZ</name>
<gene>
    <name evidence="7" type="primary">nuoN</name>
    <name evidence="7" type="ORF">MSIBF_A2610002</name>
</gene>
<reference evidence="7" key="1">
    <citation type="submission" date="2014-09" db="EMBL/GenBank/DDBJ databases">
        <authorList>
            <person name="Probst J Alexander"/>
        </authorList>
    </citation>
    <scope>NUCLEOTIDE SEQUENCE</scope>
</reference>
<feature type="domain" description="NADH:quinone oxidoreductase/Mrp antiporter transmembrane" evidence="6">
    <location>
        <begin position="129"/>
        <end position="403"/>
    </location>
</feature>
<feature type="transmembrane region" description="Helical" evidence="5">
    <location>
        <begin position="256"/>
        <end position="272"/>
    </location>
</feature>
<keyword evidence="4 5" id="KW-0472">Membrane</keyword>
<organism evidence="7">
    <name type="scientific">groundwater metagenome</name>
    <dbReference type="NCBI Taxonomy" id="717931"/>
    <lineage>
        <taxon>unclassified sequences</taxon>
        <taxon>metagenomes</taxon>
        <taxon>ecological metagenomes</taxon>
    </lineage>
</organism>
<dbReference type="PANTHER" id="PTHR22773">
    <property type="entry name" value="NADH DEHYDROGENASE"/>
    <property type="match status" value="1"/>
</dbReference>
<accession>A0A098EB14</accession>
<protein>
    <submittedName>
        <fullName evidence="7">NADH-quinone oxidoreductase subunit N</fullName>
        <ecNumber evidence="7">1.6.99.5</ecNumber>
    </submittedName>
</protein>
<feature type="transmembrane region" description="Helical" evidence="5">
    <location>
        <begin position="332"/>
        <end position="355"/>
    </location>
</feature>
<evidence type="ECO:0000256" key="2">
    <source>
        <dbReference type="ARBA" id="ARBA00022692"/>
    </source>
</evidence>
<dbReference type="GO" id="GO:0016491">
    <property type="term" value="F:oxidoreductase activity"/>
    <property type="evidence" value="ECO:0007669"/>
    <property type="project" value="UniProtKB-KW"/>
</dbReference>
<evidence type="ECO:0000256" key="1">
    <source>
        <dbReference type="ARBA" id="ARBA00004141"/>
    </source>
</evidence>
<keyword evidence="2 5" id="KW-0812">Transmembrane</keyword>
<feature type="transmembrane region" description="Helical" evidence="5">
    <location>
        <begin position="375"/>
        <end position="396"/>
    </location>
</feature>
<feature type="transmembrane region" description="Helical" evidence="5">
    <location>
        <begin position="30"/>
        <end position="50"/>
    </location>
</feature>
<dbReference type="EC" id="1.6.99.5" evidence="7"/>
<dbReference type="AlphaFoldDB" id="A0A098EB14"/>
<proteinExistence type="predicted"/>
<comment type="subcellular location">
    <subcellularLocation>
        <location evidence="1">Membrane</location>
        <topology evidence="1">Multi-pass membrane protein</topology>
    </subcellularLocation>
</comment>
<feature type="transmembrane region" description="Helical" evidence="5">
    <location>
        <begin position="133"/>
        <end position="153"/>
    </location>
</feature>
<feature type="transmembrane region" description="Helical" evidence="5">
    <location>
        <begin position="165"/>
        <end position="186"/>
    </location>
</feature>
<sequence length="404" mass="43261">MLGLILPEIVIAVAAILILLTGFKFKKISGYIALLGIVASLISLFVIAIQSINTTADSTAVITIAEGISIFYNVGLLAVVFKFIFLIVGLMAVIASLKYTEKFIHFKIFDAYYALILFAILGMLVVASAADLLTLFVGLEMAAIPAYVLVAIEKTKKGIEGAAKYFLFGAVFSAILLFGISLIYFSTGSLMLDQIGTLYPGEDENLKLLTFIGILAIMLGLAYEMSAAPFHFWAPDAYQGAPSPVSALLAGASKKMAFVALLKISVVFMVLFKFELTVMLAILAILSMIVGNVLALAQKDVRRMLAYSSIAQVGYILAAIAIFTPLGIAYAIYYIIVHAFMKGGAFIAAGALLFVSDGKIKNYDDYKGLWRTAPITAFAMAAFMLSLAGIVPFGGFTAKILVLV</sequence>
<dbReference type="Pfam" id="PF00361">
    <property type="entry name" value="Proton_antipo_M"/>
    <property type="match status" value="1"/>
</dbReference>
<feature type="transmembrane region" description="Helical" evidence="5">
    <location>
        <begin position="304"/>
        <end position="326"/>
    </location>
</feature>